<protein>
    <submittedName>
        <fullName evidence="6">Ti-type conjugative transfer relaxase TraA</fullName>
    </submittedName>
</protein>
<dbReference type="RefSeq" id="WP_183791332.1">
    <property type="nucleotide sequence ID" value="NZ_JACIDU010000005.1"/>
</dbReference>
<dbReference type="Pfam" id="PF03389">
    <property type="entry name" value="MobA_MobL"/>
    <property type="match status" value="1"/>
</dbReference>
<dbReference type="InterPro" id="IPR041533">
    <property type="entry name" value="Bep_BID"/>
</dbReference>
<dbReference type="Pfam" id="PF17841">
    <property type="entry name" value="Bep_C_terminal"/>
    <property type="match status" value="1"/>
</dbReference>
<evidence type="ECO:0000259" key="3">
    <source>
        <dbReference type="Pfam" id="PF01443"/>
    </source>
</evidence>
<comment type="similarity">
    <text evidence="1">Belongs to the MobA/MobL family.</text>
</comment>
<organism evidence="6 7">
    <name type="scientific">Allorhizobium borbori</name>
    <dbReference type="NCBI Taxonomy" id="485907"/>
    <lineage>
        <taxon>Bacteria</taxon>
        <taxon>Pseudomonadati</taxon>
        <taxon>Pseudomonadota</taxon>
        <taxon>Alphaproteobacteria</taxon>
        <taxon>Hyphomicrobiales</taxon>
        <taxon>Rhizobiaceae</taxon>
        <taxon>Rhizobium/Agrobacterium group</taxon>
        <taxon>Allorhizobium</taxon>
    </lineage>
</organism>
<dbReference type="InterPro" id="IPR027417">
    <property type="entry name" value="P-loop_NTPase"/>
</dbReference>
<keyword evidence="7" id="KW-1185">Reference proteome</keyword>
<sequence>MAVPHFSVSIVARGSGRSAVLSAAYRHCAKMDYEREARTIDYTRKQGLLHEEFVIPTNAPEWLQSLIADRSVSGASEAFWNKVEEFEKRSDAQLAKDVTIALPIELSAEQNIDLVQEFVARHITVQGMVADWVFHDAPGNPHIHLMTTLRPLTEVGFGSKKVAVTGPDGKALRNDSGKIVYELWAGGLENFNAFRDGWFACQNRHLALAGLDIRIDGRSFEKQGIELTPTIHLGVGTKAIERKAVGAEEKAALERLELQEERRAENARRIQRSPEIVLDLITREKSVFDERDVAKILHRYIDDAGLFQSLMARILQNPETLRLDRECLDFTTGVRAPAKYTTRELIRLEAEMASRAIWLSQRSSHGVRQPVLEATFARHERLSDEQKAAIEHVAGDERIAAVIGRAGAGKTTMMRAAREAWEAAGYRVVGGALAGKAAEGLEKEAGIVSRTLSSWELRWNQGRGQLDDKTVFVLDEAGMVSSRQMATFVEAVTKAGAKFVLVGDHEQLQPIEAGAAFRAIADRIGYAELETIYRQREQWMRDASLDLARGNVGKALAAYQSNGKMIGSELKADAVTNLISDWNREYDPAKSTLILAHLRRDVRMLNELARTKLIERGIIEHGSPFKTADGVRSFAAGDQIVFLKNEGAIGVKNGMLGKVVEAAPGRIVAVIGDGEHLRQVTIEQRFYNNVDHGYATTVHKSQGATVDRVKVLASLSLDRHLTYVAMTRHREDVGVYYGHRSFTRAGGLVEILSRRNSKETTLDYAGGSIYRQALRFAEARGLHIVNVARTVARDRLEWTVRQKQKLVDLAGRLAALGARLGFATSTASTVPTAAKEAKPMVAGITTFPKSIDQAVEDKLAADPALKKQWEEVSMRFHHVYAQPEVAFKAANVDAMLRDQSAAEKTIARIANEPETFGALKGKTGLLASRGDKVDRDRALKNVTPLADSISDYLRQRGDAERRNHAEELAVRRQVALEIPALSANAKSVLERVRDAIDRNDLHSGHEYALADKMVKAELEGFAKAVTERFGERTFLPLAAKDVTGEAFQRVTSGMNAAQKSEVQQAWNTMRTVQQLNAHERSVTALKQAETLRQTKSQGLPLR</sequence>
<dbReference type="Gene3D" id="2.30.30.940">
    <property type="match status" value="1"/>
</dbReference>
<reference evidence="6 7" key="1">
    <citation type="submission" date="2020-08" db="EMBL/GenBank/DDBJ databases">
        <title>Genomic Encyclopedia of Type Strains, Phase IV (KMG-IV): sequencing the most valuable type-strain genomes for metagenomic binning, comparative biology and taxonomic classification.</title>
        <authorList>
            <person name="Goeker M."/>
        </authorList>
    </citation>
    <scope>NUCLEOTIDE SEQUENCE [LARGE SCALE GENOMIC DNA]</scope>
    <source>
        <strain evidence="6 7">DSM 26385</strain>
    </source>
</reference>
<name>A0A7W6K2Z9_9HYPH</name>
<dbReference type="Gene3D" id="3.30.930.30">
    <property type="match status" value="1"/>
</dbReference>
<dbReference type="Gene3D" id="3.40.50.300">
    <property type="entry name" value="P-loop containing nucleotide triphosphate hydrolases"/>
    <property type="match status" value="2"/>
</dbReference>
<dbReference type="InterPro" id="IPR050534">
    <property type="entry name" value="Coronavir_polyprotein_1ab"/>
</dbReference>
<dbReference type="GO" id="GO:0005524">
    <property type="term" value="F:ATP binding"/>
    <property type="evidence" value="ECO:0007669"/>
    <property type="project" value="InterPro"/>
</dbReference>
<evidence type="ECO:0000259" key="4">
    <source>
        <dbReference type="Pfam" id="PF03389"/>
    </source>
</evidence>
<feature type="domain" description="MobA/MobL protein" evidence="4">
    <location>
        <begin position="17"/>
        <end position="243"/>
    </location>
</feature>
<dbReference type="InterPro" id="IPR005053">
    <property type="entry name" value="MobA_MobL"/>
</dbReference>
<accession>A0A7W6K2Z9</accession>
<dbReference type="CDD" id="cd18809">
    <property type="entry name" value="SF1_C_RecD"/>
    <property type="match status" value="1"/>
</dbReference>
<keyword evidence="2" id="KW-0184">Conjugation</keyword>
<dbReference type="Proteomes" id="UP000584824">
    <property type="component" value="Unassembled WGS sequence"/>
</dbReference>
<dbReference type="EMBL" id="JACIDU010000005">
    <property type="protein sequence ID" value="MBB4103127.1"/>
    <property type="molecule type" value="Genomic_DNA"/>
</dbReference>
<comment type="caution">
    <text evidence="6">The sequence shown here is derived from an EMBL/GenBank/DDBJ whole genome shotgun (WGS) entry which is preliminary data.</text>
</comment>
<proteinExistence type="inferred from homology"/>
<dbReference type="NCBIfam" id="NF010402">
    <property type="entry name" value="PRK13826.1"/>
    <property type="match status" value="1"/>
</dbReference>
<feature type="domain" description="(+)RNA virus helicase C-terminal" evidence="3">
    <location>
        <begin position="692"/>
        <end position="735"/>
    </location>
</feature>
<dbReference type="Pfam" id="PF01443">
    <property type="entry name" value="Viral_helicase1"/>
    <property type="match status" value="1"/>
</dbReference>
<feature type="domain" description="Bartonella effector protein BID" evidence="5">
    <location>
        <begin position="858"/>
        <end position="954"/>
    </location>
</feature>
<dbReference type="SUPFAM" id="SSF52540">
    <property type="entry name" value="P-loop containing nucleoside triphosphate hydrolases"/>
    <property type="match status" value="2"/>
</dbReference>
<dbReference type="CDD" id="cd17933">
    <property type="entry name" value="DEXSc_RecD-like"/>
    <property type="match status" value="1"/>
</dbReference>
<evidence type="ECO:0000259" key="5">
    <source>
        <dbReference type="Pfam" id="PF17841"/>
    </source>
</evidence>
<dbReference type="PANTHER" id="PTHR43788">
    <property type="entry name" value="DNA2/NAM7 HELICASE FAMILY MEMBER"/>
    <property type="match status" value="1"/>
</dbReference>
<dbReference type="AlphaFoldDB" id="A0A7W6K2Z9"/>
<evidence type="ECO:0000256" key="2">
    <source>
        <dbReference type="ARBA" id="ARBA00022971"/>
    </source>
</evidence>
<evidence type="ECO:0000313" key="6">
    <source>
        <dbReference type="EMBL" id="MBB4103127.1"/>
    </source>
</evidence>
<gene>
    <name evidence="6" type="ORF">GGQ66_001682</name>
</gene>
<dbReference type="NCBIfam" id="TIGR02768">
    <property type="entry name" value="TraA_Ti"/>
    <property type="match status" value="1"/>
</dbReference>
<evidence type="ECO:0000313" key="7">
    <source>
        <dbReference type="Proteomes" id="UP000584824"/>
    </source>
</evidence>
<dbReference type="InterPro" id="IPR027351">
    <property type="entry name" value="(+)RNA_virus_helicase_core_dom"/>
</dbReference>
<evidence type="ECO:0000256" key="1">
    <source>
        <dbReference type="ARBA" id="ARBA00010873"/>
    </source>
</evidence>
<dbReference type="Pfam" id="PF13604">
    <property type="entry name" value="AAA_30"/>
    <property type="match status" value="1"/>
</dbReference>
<dbReference type="InterPro" id="IPR014136">
    <property type="entry name" value="TraA_Ti"/>
</dbReference>